<keyword evidence="4" id="KW-1185">Reference proteome</keyword>
<proteinExistence type="inferred from homology"/>
<comment type="similarity">
    <text evidence="1">Belongs to the PI3/PI4-kinase family. Type III PI4K subfamily.</text>
</comment>
<evidence type="ECO:0000313" key="3">
    <source>
        <dbReference type="EMBL" id="KAF2305894.1"/>
    </source>
</evidence>
<comment type="caution">
    <text evidence="3">The sequence shown here is derived from an EMBL/GenBank/DDBJ whole genome shotgun (WGS) entry which is preliminary data.</text>
</comment>
<dbReference type="AlphaFoldDB" id="A0A6A6LY18"/>
<dbReference type="Proteomes" id="UP000467840">
    <property type="component" value="Chromosome 9"/>
</dbReference>
<dbReference type="Pfam" id="PF19274">
    <property type="entry name" value="PI4K_N"/>
    <property type="match status" value="2"/>
</dbReference>
<protein>
    <recommendedName>
        <fullName evidence="2">PI4-kinase N-terminal domain-containing protein</fullName>
    </recommendedName>
</protein>
<organism evidence="3 4">
    <name type="scientific">Hevea brasiliensis</name>
    <name type="common">Para rubber tree</name>
    <name type="synonym">Siphonia brasiliensis</name>
    <dbReference type="NCBI Taxonomy" id="3981"/>
    <lineage>
        <taxon>Eukaryota</taxon>
        <taxon>Viridiplantae</taxon>
        <taxon>Streptophyta</taxon>
        <taxon>Embryophyta</taxon>
        <taxon>Tracheophyta</taxon>
        <taxon>Spermatophyta</taxon>
        <taxon>Magnoliopsida</taxon>
        <taxon>eudicotyledons</taxon>
        <taxon>Gunneridae</taxon>
        <taxon>Pentapetalae</taxon>
        <taxon>rosids</taxon>
        <taxon>fabids</taxon>
        <taxon>Malpighiales</taxon>
        <taxon>Euphorbiaceae</taxon>
        <taxon>Crotonoideae</taxon>
        <taxon>Micrandreae</taxon>
        <taxon>Hevea</taxon>
    </lineage>
</organism>
<accession>A0A6A6LY18</accession>
<evidence type="ECO:0000256" key="1">
    <source>
        <dbReference type="ARBA" id="ARBA00006209"/>
    </source>
</evidence>
<name>A0A6A6LY18_HEVBR</name>
<gene>
    <name evidence="3" type="ORF">GH714_008739</name>
</gene>
<reference evidence="3 4" key="1">
    <citation type="journal article" date="2020" name="Mol. Plant">
        <title>The Chromosome-Based Rubber Tree Genome Provides New Insights into Spurge Genome Evolution and Rubber Biosynthesis.</title>
        <authorList>
            <person name="Liu J."/>
            <person name="Shi C."/>
            <person name="Shi C.C."/>
            <person name="Li W."/>
            <person name="Zhang Q.J."/>
            <person name="Zhang Y."/>
            <person name="Li K."/>
            <person name="Lu H.F."/>
            <person name="Shi C."/>
            <person name="Zhu S.T."/>
            <person name="Xiao Z.Y."/>
            <person name="Nan H."/>
            <person name="Yue Y."/>
            <person name="Zhu X.G."/>
            <person name="Wu Y."/>
            <person name="Hong X.N."/>
            <person name="Fan G.Y."/>
            <person name="Tong Y."/>
            <person name="Zhang D."/>
            <person name="Mao C.L."/>
            <person name="Liu Y.L."/>
            <person name="Hao S.J."/>
            <person name="Liu W.Q."/>
            <person name="Lv M.Q."/>
            <person name="Zhang H.B."/>
            <person name="Liu Y."/>
            <person name="Hu-Tang G.R."/>
            <person name="Wang J.P."/>
            <person name="Wang J.H."/>
            <person name="Sun Y.H."/>
            <person name="Ni S.B."/>
            <person name="Chen W.B."/>
            <person name="Zhang X.C."/>
            <person name="Jiao Y.N."/>
            <person name="Eichler E.E."/>
            <person name="Li G.H."/>
            <person name="Liu X."/>
            <person name="Gao L.Z."/>
        </authorList>
    </citation>
    <scope>NUCLEOTIDE SEQUENCE [LARGE SCALE GENOMIC DNA]</scope>
    <source>
        <strain evidence="4">cv. GT1</strain>
        <tissue evidence="3">Leaf</tissue>
    </source>
</reference>
<dbReference type="InterPro" id="IPR045495">
    <property type="entry name" value="PI4K_N"/>
</dbReference>
<evidence type="ECO:0000259" key="2">
    <source>
        <dbReference type="Pfam" id="PF19274"/>
    </source>
</evidence>
<sequence>MRLEKRRIKERRQNRTPCSPDRLEFHVRSSMPSAVALFLSKCTKRKRDWTEQGQGQLLKSRVNAKLSVYQAAGRMKLKCLASIDEDGNTTKRLVLETLAVMIDAAAAEACLLSLWRKLIGCAELFSSLLTGTEHIAVTKGGEIGTIPYSICLLCINMKLYLPLPEYYDRVDKEKQGVPAVHLNVIHLLANLTVAVNNSEVVDKILPLFIESREEGDASTPDLLRL</sequence>
<feature type="domain" description="PI4-kinase N-terminal" evidence="2">
    <location>
        <begin position="165"/>
        <end position="225"/>
    </location>
</feature>
<feature type="domain" description="PI4-kinase N-terminal" evidence="2">
    <location>
        <begin position="39"/>
        <end position="143"/>
    </location>
</feature>
<dbReference type="EMBL" id="JAAGAX010000008">
    <property type="protein sequence ID" value="KAF2305894.1"/>
    <property type="molecule type" value="Genomic_DNA"/>
</dbReference>
<evidence type="ECO:0000313" key="4">
    <source>
        <dbReference type="Proteomes" id="UP000467840"/>
    </source>
</evidence>